<gene>
    <name evidence="2" type="ORF">THAR02_09934</name>
</gene>
<protein>
    <submittedName>
        <fullName evidence="2">Uncharacterized protein</fullName>
    </submittedName>
</protein>
<sequence length="198" mass="22148">MKLRRSSSLTSSPSLRDEYCTRTYCYHAVNDCGPVGFSRLLVLAATGRLRVTAGTARCYRKRYWKSRRRSCLVAYKHSYEVFVPVKQGGLVKSPTLAPTICLPKPPCCRPRLRDNAPNLHPPRAPFFVVGVRSNPEAPWTLPCEKRGRHLLAESPAGQNARTSRDELETAAAMASQPVEPSRAKSPVVIDMHDCWSRP</sequence>
<accession>A0A0F9XBE8</accession>
<evidence type="ECO:0000256" key="1">
    <source>
        <dbReference type="SAM" id="MobiDB-lite"/>
    </source>
</evidence>
<comment type="caution">
    <text evidence="2">The sequence shown here is derived from an EMBL/GenBank/DDBJ whole genome shotgun (WGS) entry which is preliminary data.</text>
</comment>
<name>A0A0F9XBE8_TRIHA</name>
<organism evidence="2 3">
    <name type="scientific">Trichoderma harzianum</name>
    <name type="common">Hypocrea lixii</name>
    <dbReference type="NCBI Taxonomy" id="5544"/>
    <lineage>
        <taxon>Eukaryota</taxon>
        <taxon>Fungi</taxon>
        <taxon>Dikarya</taxon>
        <taxon>Ascomycota</taxon>
        <taxon>Pezizomycotina</taxon>
        <taxon>Sordariomycetes</taxon>
        <taxon>Hypocreomycetidae</taxon>
        <taxon>Hypocreales</taxon>
        <taxon>Hypocreaceae</taxon>
        <taxon>Trichoderma</taxon>
    </lineage>
</organism>
<dbReference type="EMBL" id="JOKZ01000480">
    <property type="protein sequence ID" value="KKO97967.1"/>
    <property type="molecule type" value="Genomic_DNA"/>
</dbReference>
<dbReference type="Proteomes" id="UP000034112">
    <property type="component" value="Unassembled WGS sequence"/>
</dbReference>
<proteinExistence type="predicted"/>
<feature type="region of interest" description="Disordered" evidence="1">
    <location>
        <begin position="152"/>
        <end position="184"/>
    </location>
</feature>
<evidence type="ECO:0000313" key="3">
    <source>
        <dbReference type="Proteomes" id="UP000034112"/>
    </source>
</evidence>
<reference evidence="3" key="1">
    <citation type="journal article" date="2015" name="Genome Announc.">
        <title>Draft whole-genome sequence of the biocontrol agent Trichoderma harzianum T6776.</title>
        <authorList>
            <person name="Baroncelli R."/>
            <person name="Piaggeschi G."/>
            <person name="Fiorini L."/>
            <person name="Bertolini E."/>
            <person name="Zapparata A."/>
            <person name="Pe M.E."/>
            <person name="Sarrocco S."/>
            <person name="Vannacci G."/>
        </authorList>
    </citation>
    <scope>NUCLEOTIDE SEQUENCE [LARGE SCALE GENOMIC DNA]</scope>
    <source>
        <strain evidence="3">T6776</strain>
    </source>
</reference>
<evidence type="ECO:0000313" key="2">
    <source>
        <dbReference type="EMBL" id="KKO97967.1"/>
    </source>
</evidence>
<dbReference type="AlphaFoldDB" id="A0A0F9XBE8"/>